<accession>A0A915J7U1</accession>
<dbReference type="WBParaSite" id="nRc.2.0.1.t22533-RA">
    <property type="protein sequence ID" value="nRc.2.0.1.t22533-RA"/>
    <property type="gene ID" value="nRc.2.0.1.g22533"/>
</dbReference>
<evidence type="ECO:0000313" key="3">
    <source>
        <dbReference type="WBParaSite" id="nRc.2.0.1.t22533-RA"/>
    </source>
</evidence>
<feature type="compositionally biased region" description="Polar residues" evidence="1">
    <location>
        <begin position="160"/>
        <end position="186"/>
    </location>
</feature>
<evidence type="ECO:0000256" key="1">
    <source>
        <dbReference type="SAM" id="MobiDB-lite"/>
    </source>
</evidence>
<name>A0A915J7U1_ROMCU</name>
<evidence type="ECO:0000313" key="2">
    <source>
        <dbReference type="Proteomes" id="UP000887565"/>
    </source>
</evidence>
<reference evidence="3" key="1">
    <citation type="submission" date="2022-11" db="UniProtKB">
        <authorList>
            <consortium name="WormBaseParasite"/>
        </authorList>
    </citation>
    <scope>IDENTIFICATION</scope>
</reference>
<dbReference type="AlphaFoldDB" id="A0A915J7U1"/>
<keyword evidence="2" id="KW-1185">Reference proteome</keyword>
<dbReference type="Proteomes" id="UP000887565">
    <property type="component" value="Unplaced"/>
</dbReference>
<sequence>MVGQGEMQIILPYCVHLADKHVLQTPNGDGLGVAKALSQNTSLIKLAVVVITESKRSLRPIRLAVKDCVRKAPAGGLVVADDVISFRLLRLMLGGGDNGVKYQVGESSQSTKWYLKAVELRTIENVKVDTSRKIKINEEAQRNAQSIFNRRNEAFEEPTWSKNPNSQRNASQSTTIITSQDKTTKL</sequence>
<feature type="region of interest" description="Disordered" evidence="1">
    <location>
        <begin position="155"/>
        <end position="186"/>
    </location>
</feature>
<organism evidence="2 3">
    <name type="scientific">Romanomermis culicivorax</name>
    <name type="common">Nematode worm</name>
    <dbReference type="NCBI Taxonomy" id="13658"/>
    <lineage>
        <taxon>Eukaryota</taxon>
        <taxon>Metazoa</taxon>
        <taxon>Ecdysozoa</taxon>
        <taxon>Nematoda</taxon>
        <taxon>Enoplea</taxon>
        <taxon>Dorylaimia</taxon>
        <taxon>Mermithida</taxon>
        <taxon>Mermithoidea</taxon>
        <taxon>Mermithidae</taxon>
        <taxon>Romanomermis</taxon>
    </lineage>
</organism>
<proteinExistence type="predicted"/>
<protein>
    <submittedName>
        <fullName evidence="3">Uncharacterized protein</fullName>
    </submittedName>
</protein>